<feature type="site" description="Contributes to redox potential value" evidence="5">
    <location>
        <position position="33"/>
    </location>
</feature>
<evidence type="ECO:0000256" key="6">
    <source>
        <dbReference type="PIRSR" id="PIRSR000077-4"/>
    </source>
</evidence>
<dbReference type="EMBL" id="OZ035841">
    <property type="protein sequence ID" value="CAL1590794.1"/>
    <property type="molecule type" value="Genomic_DNA"/>
</dbReference>
<dbReference type="GO" id="GO:0015035">
    <property type="term" value="F:protein-disulfide reductase activity"/>
    <property type="evidence" value="ECO:0007669"/>
    <property type="project" value="InterPro"/>
</dbReference>
<keyword evidence="1" id="KW-0702">S-nitrosylation</keyword>
<evidence type="ECO:0000256" key="2">
    <source>
        <dbReference type="ARBA" id="ARBA00023157"/>
    </source>
</evidence>
<comment type="similarity">
    <text evidence="4">Belongs to the thioredoxin family.</text>
</comment>
<gene>
    <name evidence="8" type="ORF">KC01_LOCUS20247</name>
</gene>
<proteinExistence type="inferred from homology"/>
<organism evidence="8 9">
    <name type="scientific">Knipowitschia caucasica</name>
    <name type="common">Caucasian dwarf goby</name>
    <name type="synonym">Pomatoschistus caucasicus</name>
    <dbReference type="NCBI Taxonomy" id="637954"/>
    <lineage>
        <taxon>Eukaryota</taxon>
        <taxon>Metazoa</taxon>
        <taxon>Chordata</taxon>
        <taxon>Craniata</taxon>
        <taxon>Vertebrata</taxon>
        <taxon>Euteleostomi</taxon>
        <taxon>Actinopterygii</taxon>
        <taxon>Neopterygii</taxon>
        <taxon>Teleostei</taxon>
        <taxon>Neoteleostei</taxon>
        <taxon>Acanthomorphata</taxon>
        <taxon>Gobiaria</taxon>
        <taxon>Gobiiformes</taxon>
        <taxon>Gobioidei</taxon>
        <taxon>Gobiidae</taxon>
        <taxon>Gobiinae</taxon>
        <taxon>Knipowitschia</taxon>
    </lineage>
</organism>
<accession>A0AAV2KRQ1</accession>
<feature type="active site" description="Nucleophile" evidence="5">
    <location>
        <position position="35"/>
    </location>
</feature>
<keyword evidence="9" id="KW-1185">Reference proteome</keyword>
<dbReference type="PROSITE" id="PS51352">
    <property type="entry name" value="THIOREDOXIN_2"/>
    <property type="match status" value="1"/>
</dbReference>
<evidence type="ECO:0000313" key="8">
    <source>
        <dbReference type="EMBL" id="CAL1590794.1"/>
    </source>
</evidence>
<evidence type="ECO:0000256" key="3">
    <source>
        <dbReference type="ARBA" id="ARBA00023284"/>
    </source>
</evidence>
<evidence type="ECO:0000256" key="5">
    <source>
        <dbReference type="PIRSR" id="PIRSR000077-1"/>
    </source>
</evidence>
<reference evidence="8 9" key="1">
    <citation type="submission" date="2024-04" db="EMBL/GenBank/DDBJ databases">
        <authorList>
            <person name="Waldvogel A.-M."/>
            <person name="Schoenle A."/>
        </authorList>
    </citation>
    <scope>NUCLEOTIDE SEQUENCE [LARGE SCALE GENOMIC DNA]</scope>
</reference>
<dbReference type="PIRSF" id="PIRSF000077">
    <property type="entry name" value="Thioredoxin"/>
    <property type="match status" value="1"/>
</dbReference>
<dbReference type="PANTHER" id="PTHR46115">
    <property type="entry name" value="THIOREDOXIN-LIKE PROTEIN 1"/>
    <property type="match status" value="1"/>
</dbReference>
<evidence type="ECO:0000256" key="4">
    <source>
        <dbReference type="PIRNR" id="PIRNR000077"/>
    </source>
</evidence>
<feature type="site" description="Contributes to redox potential value" evidence="5">
    <location>
        <position position="34"/>
    </location>
</feature>
<dbReference type="PRINTS" id="PR00421">
    <property type="entry name" value="THIOREDOXIN"/>
</dbReference>
<dbReference type="CDD" id="cd02947">
    <property type="entry name" value="TRX_family"/>
    <property type="match status" value="1"/>
</dbReference>
<sequence>MVKEITSLEEFKAELAAAGSKLVVVDFTAHWCGPCKAMAPIFQKMADDNKDAVIFLKVDVDEAPDVSEYCEIKCMPTFFFYKNEQKVDEFSGANGDALKAKVAQHK</sequence>
<dbReference type="PROSITE" id="PS00194">
    <property type="entry name" value="THIOREDOXIN_1"/>
    <property type="match status" value="1"/>
</dbReference>
<dbReference type="Proteomes" id="UP001497482">
    <property type="component" value="Chromosome 19"/>
</dbReference>
<dbReference type="AlphaFoldDB" id="A0AAV2KRQ1"/>
<keyword evidence="3 6" id="KW-0676">Redox-active center</keyword>
<evidence type="ECO:0000313" key="9">
    <source>
        <dbReference type="Proteomes" id="UP001497482"/>
    </source>
</evidence>
<dbReference type="InterPro" id="IPR036249">
    <property type="entry name" value="Thioredoxin-like_sf"/>
</dbReference>
<name>A0AAV2KRQ1_KNICA</name>
<feature type="disulfide bond" description="Redox-active" evidence="6">
    <location>
        <begin position="32"/>
        <end position="35"/>
    </location>
</feature>
<dbReference type="Pfam" id="PF00085">
    <property type="entry name" value="Thioredoxin"/>
    <property type="match status" value="1"/>
</dbReference>
<dbReference type="FunFam" id="3.40.30.10:FF:000245">
    <property type="entry name" value="Thioredoxin"/>
    <property type="match status" value="1"/>
</dbReference>
<evidence type="ECO:0000259" key="7">
    <source>
        <dbReference type="PROSITE" id="PS51352"/>
    </source>
</evidence>
<evidence type="ECO:0000256" key="1">
    <source>
        <dbReference type="ARBA" id="ARBA00022799"/>
    </source>
</evidence>
<dbReference type="InterPro" id="IPR017937">
    <property type="entry name" value="Thioredoxin_CS"/>
</dbReference>
<dbReference type="InterPro" id="IPR013766">
    <property type="entry name" value="Thioredoxin_domain"/>
</dbReference>
<feature type="active site" description="Nucleophile" evidence="5">
    <location>
        <position position="32"/>
    </location>
</feature>
<dbReference type="InterPro" id="IPR005746">
    <property type="entry name" value="Thioredoxin"/>
</dbReference>
<keyword evidence="2 6" id="KW-1015">Disulfide bond</keyword>
<feature type="site" description="Deprotonates C-terminal active site Cys" evidence="5">
    <location>
        <position position="26"/>
    </location>
</feature>
<protein>
    <recommendedName>
        <fullName evidence="4">Thioredoxin</fullName>
    </recommendedName>
</protein>
<dbReference type="Gene3D" id="3.40.30.10">
    <property type="entry name" value="Glutaredoxin"/>
    <property type="match status" value="1"/>
</dbReference>
<dbReference type="SUPFAM" id="SSF52833">
    <property type="entry name" value="Thioredoxin-like"/>
    <property type="match status" value="1"/>
</dbReference>
<feature type="domain" description="Thioredoxin" evidence="7">
    <location>
        <begin position="1"/>
        <end position="106"/>
    </location>
</feature>